<evidence type="ECO:0008006" key="4">
    <source>
        <dbReference type="Google" id="ProtNLM"/>
    </source>
</evidence>
<dbReference type="EMBL" id="JAUPFM010000021">
    <property type="protein sequence ID" value="KAK2817117.1"/>
    <property type="molecule type" value="Genomic_DNA"/>
</dbReference>
<evidence type="ECO:0000313" key="2">
    <source>
        <dbReference type="EMBL" id="KAK2817117.1"/>
    </source>
</evidence>
<reference evidence="2" key="1">
    <citation type="submission" date="2023-07" db="EMBL/GenBank/DDBJ databases">
        <title>Chromosome-level Genome Assembly of Striped Snakehead (Channa striata).</title>
        <authorList>
            <person name="Liu H."/>
        </authorList>
    </citation>
    <scope>NUCLEOTIDE SEQUENCE</scope>
    <source>
        <strain evidence="2">Gz</strain>
        <tissue evidence="2">Muscle</tissue>
    </source>
</reference>
<evidence type="ECO:0000256" key="1">
    <source>
        <dbReference type="SAM" id="SignalP"/>
    </source>
</evidence>
<gene>
    <name evidence="2" type="ORF">Q5P01_025308</name>
</gene>
<sequence>MAVIGCVFMIHFFIFYFFASAEALSLSLSPSRISPPSCLCLSSLLVLCRPAALCCREGLRDVSEGWSWFLGLERRKKKIKNGEKIARASDRGAMKDEVKRPDECCHYVWSCDCAGLFRCTWGLPLFFSLPVVDPFSP</sequence>
<feature type="signal peptide" evidence="1">
    <location>
        <begin position="1"/>
        <end position="23"/>
    </location>
</feature>
<dbReference type="Proteomes" id="UP001187415">
    <property type="component" value="Unassembled WGS sequence"/>
</dbReference>
<protein>
    <recommendedName>
        <fullName evidence="4">Secreted protein</fullName>
    </recommendedName>
</protein>
<evidence type="ECO:0000313" key="3">
    <source>
        <dbReference type="Proteomes" id="UP001187415"/>
    </source>
</evidence>
<feature type="chain" id="PRO_5041695526" description="Secreted protein" evidence="1">
    <location>
        <begin position="24"/>
        <end position="137"/>
    </location>
</feature>
<proteinExistence type="predicted"/>
<name>A0AA88IMB9_CHASR</name>
<accession>A0AA88IMB9</accession>
<keyword evidence="3" id="KW-1185">Reference proteome</keyword>
<dbReference type="AlphaFoldDB" id="A0AA88IMB9"/>
<organism evidence="2 3">
    <name type="scientific">Channa striata</name>
    <name type="common">Snakehead murrel</name>
    <name type="synonym">Ophicephalus striatus</name>
    <dbReference type="NCBI Taxonomy" id="64152"/>
    <lineage>
        <taxon>Eukaryota</taxon>
        <taxon>Metazoa</taxon>
        <taxon>Chordata</taxon>
        <taxon>Craniata</taxon>
        <taxon>Vertebrata</taxon>
        <taxon>Euteleostomi</taxon>
        <taxon>Actinopterygii</taxon>
        <taxon>Neopterygii</taxon>
        <taxon>Teleostei</taxon>
        <taxon>Neoteleostei</taxon>
        <taxon>Acanthomorphata</taxon>
        <taxon>Anabantaria</taxon>
        <taxon>Anabantiformes</taxon>
        <taxon>Channoidei</taxon>
        <taxon>Channidae</taxon>
        <taxon>Channa</taxon>
    </lineage>
</organism>
<comment type="caution">
    <text evidence="2">The sequence shown here is derived from an EMBL/GenBank/DDBJ whole genome shotgun (WGS) entry which is preliminary data.</text>
</comment>
<keyword evidence="1" id="KW-0732">Signal</keyword>